<feature type="compositionally biased region" description="Polar residues" evidence="3">
    <location>
        <begin position="1111"/>
        <end position="1123"/>
    </location>
</feature>
<sequence length="1218" mass="133016">MSAPNPEKGKRYLAQLDQALCNGNWADVPELARKTDKHAPDRRCFTLTARTEAQIASASRRPTSASSNDTSSIHSLGEAIPKLQEAIKAGSSDAEEAYCAGACLAEIYWLREDPRATLEALPQSDAAPGRSTSNTVPLGWLEVCSVKTSFLKAAAWEVLGEEQKEREVYRASASQAPGSRTQELRRWTERLLARGGIYASKARAQPTLAKVNESLAIFRAWASFWQRAAPSAAGSGASPLRVDTPRRQVWRGYYDLLSSILQHGLLYNPSATPNSQPLVVFWTDSTDQRYVDAKVRQRAELKRVEATYESLLLNETRFPKASETNAEVEEWVEQAVGNWKILCGGEWTDGELGEGGKEAVSRSTLDILYRAATKTFHSTAILRQLFTIHAAIGDFDLAMHAFGSYVDIVGKGKARTAKTGEHEVGLDTDDVAVQTAAEAMQILCKYGDREQAEKALAVSHTLAQWLGEQRPTAEQELETTEDNQVDTPDSPPQPAQPQLTRKSSAIANRAIGIARAHWARVTYEDDKRNDYYQEALRHLKKAFAIDNRSVATAYALARVLAETQHVSSAMDVIRQSIAVSHVADDAYTDTHSLATVDENGPQNEEDGDDDEDDDWERQRQLMPLWHLLSLCLTAKDDFDPANSACEAAFDQFGDPSVLWGRSGSRSGSLSQARTSRGLIDQMDDFERGAVLEIKMTQLATLEMTEGIDKAVESINELLVYYTRLFGNPDQLRTSLKAPPTPVVTPPLKSSGGTLRSIAGSIRPRSGQHGGETASRTAPQSSPGSQGTNGPANSQPNGSSIAITVTNEDRALAEEKHSHHHHHLHLPFRSRGQHGDHKEAASLRSKKSVEDVKEKEALNNDEEPPPAPPADADIANPDHAAANPPAVQPALSTSMSPEVPVSPQQPLKMVEHNVPHNALPRPTGHDDQPLEQDMRLPAPHPASNAMPASRFGSMQERQYKICVLVKVWLFIAALYTRASSHDDASGAIEEAFSLVEVFEADKGAEHATARKLYEKGWGGGKSVDALWADVYASRGDLAIAQHLPFAAMAHYEDALTHFPDHPSAIIALSNLLMDISEQTLPAEEPQPLLKAPTASSGSLFTNPTLLNPIQASRPTTATAKSTLATPGRTLPPSAARAKDPSPAELNRLAARDRAYMLLANLTKLGTGWDHSEAWYTLARAHELSKDLTKAKQALWWVVELEDAKPVRGWAEVVEGGYVL</sequence>
<dbReference type="InterPro" id="IPR011990">
    <property type="entry name" value="TPR-like_helical_dom_sf"/>
</dbReference>
<proteinExistence type="inferred from homology"/>
<organism evidence="4 5">
    <name type="scientific">Salinomyces thailandicus</name>
    <dbReference type="NCBI Taxonomy" id="706561"/>
    <lineage>
        <taxon>Eukaryota</taxon>
        <taxon>Fungi</taxon>
        <taxon>Dikarya</taxon>
        <taxon>Ascomycota</taxon>
        <taxon>Pezizomycotina</taxon>
        <taxon>Dothideomycetes</taxon>
        <taxon>Dothideomycetidae</taxon>
        <taxon>Mycosphaerellales</taxon>
        <taxon>Teratosphaeriaceae</taxon>
        <taxon>Salinomyces</taxon>
    </lineage>
</organism>
<evidence type="ECO:0008006" key="6">
    <source>
        <dbReference type="Google" id="ProtNLM"/>
    </source>
</evidence>
<feature type="region of interest" description="Disordered" evidence="3">
    <location>
        <begin position="471"/>
        <end position="503"/>
    </location>
</feature>
<dbReference type="AlphaFoldDB" id="A0A4U0U7Q0"/>
<feature type="compositionally biased region" description="Basic residues" evidence="3">
    <location>
        <begin position="817"/>
        <end position="831"/>
    </location>
</feature>
<dbReference type="SUPFAM" id="SSF48452">
    <property type="entry name" value="TPR-like"/>
    <property type="match status" value="2"/>
</dbReference>
<dbReference type="Gene3D" id="1.25.40.10">
    <property type="entry name" value="Tetratricopeptide repeat domain"/>
    <property type="match status" value="2"/>
</dbReference>
<feature type="compositionally biased region" description="Low complexity" evidence="3">
    <location>
        <begin position="869"/>
        <end position="884"/>
    </location>
</feature>
<feature type="region of interest" description="Disordered" evidence="3">
    <location>
        <begin position="812"/>
        <end position="902"/>
    </location>
</feature>
<dbReference type="OrthoDB" id="29013at2759"/>
<evidence type="ECO:0000313" key="4">
    <source>
        <dbReference type="EMBL" id="TKA31074.1"/>
    </source>
</evidence>
<feature type="region of interest" description="Disordered" evidence="3">
    <location>
        <begin position="592"/>
        <end position="614"/>
    </location>
</feature>
<dbReference type="InterPro" id="IPR051722">
    <property type="entry name" value="Endocytosis_PI4K-reg_protein"/>
</dbReference>
<dbReference type="Proteomes" id="UP000308549">
    <property type="component" value="Unassembled WGS sequence"/>
</dbReference>
<feature type="compositionally biased region" description="Basic and acidic residues" evidence="3">
    <location>
        <begin position="832"/>
        <end position="857"/>
    </location>
</feature>
<feature type="compositionally biased region" description="Acidic residues" evidence="3">
    <location>
        <begin position="603"/>
        <end position="614"/>
    </location>
</feature>
<dbReference type="InterPro" id="IPR019734">
    <property type="entry name" value="TPR_rpt"/>
</dbReference>
<comment type="similarity">
    <text evidence="2">Belongs to the YPP1 family.</text>
</comment>
<comment type="caution">
    <text evidence="4">The sequence shown here is derived from an EMBL/GenBank/DDBJ whole genome shotgun (WGS) entry which is preliminary data.</text>
</comment>
<accession>A0A4U0U7Q0</accession>
<dbReference type="EMBL" id="NAJL01000009">
    <property type="protein sequence ID" value="TKA31074.1"/>
    <property type="molecule type" value="Genomic_DNA"/>
</dbReference>
<feature type="region of interest" description="Disordered" evidence="3">
    <location>
        <begin position="732"/>
        <end position="799"/>
    </location>
</feature>
<name>A0A4U0U7Q0_9PEZI</name>
<evidence type="ECO:0000256" key="1">
    <source>
        <dbReference type="ARBA" id="ARBA00002550"/>
    </source>
</evidence>
<gene>
    <name evidence="4" type="ORF">B0A50_02042</name>
</gene>
<evidence type="ECO:0000313" key="5">
    <source>
        <dbReference type="Proteomes" id="UP000308549"/>
    </source>
</evidence>
<comment type="function">
    <text evidence="1">Involved in endocytosis.</text>
</comment>
<reference evidence="4 5" key="1">
    <citation type="submission" date="2017-03" db="EMBL/GenBank/DDBJ databases">
        <title>Genomes of endolithic fungi from Antarctica.</title>
        <authorList>
            <person name="Coleine C."/>
            <person name="Masonjones S."/>
            <person name="Stajich J.E."/>
        </authorList>
    </citation>
    <scope>NUCLEOTIDE SEQUENCE [LARGE SCALE GENOMIC DNA]</scope>
    <source>
        <strain evidence="4 5">CCFEE 6315</strain>
    </source>
</reference>
<dbReference type="PANTHER" id="PTHR23083">
    <property type="entry name" value="TETRATRICOPEPTIDE REPEAT PROTEIN, TPR"/>
    <property type="match status" value="1"/>
</dbReference>
<feature type="region of interest" description="Disordered" evidence="3">
    <location>
        <begin position="1111"/>
        <end position="1141"/>
    </location>
</feature>
<evidence type="ECO:0000256" key="2">
    <source>
        <dbReference type="ARBA" id="ARBA00038251"/>
    </source>
</evidence>
<dbReference type="PANTHER" id="PTHR23083:SF464">
    <property type="entry name" value="TETRATRICOPEPTIDE REPEAT DOMAIN 7, ISOFORM A"/>
    <property type="match status" value="1"/>
</dbReference>
<keyword evidence="5" id="KW-1185">Reference proteome</keyword>
<dbReference type="SMART" id="SM00028">
    <property type="entry name" value="TPR"/>
    <property type="match status" value="4"/>
</dbReference>
<protein>
    <recommendedName>
        <fullName evidence="6">Filamentation protein</fullName>
    </recommendedName>
</protein>
<feature type="compositionally biased region" description="Acidic residues" evidence="3">
    <location>
        <begin position="475"/>
        <end position="484"/>
    </location>
</feature>
<evidence type="ECO:0000256" key="3">
    <source>
        <dbReference type="SAM" id="MobiDB-lite"/>
    </source>
</evidence>
<feature type="compositionally biased region" description="Polar residues" evidence="3">
    <location>
        <begin position="773"/>
        <end position="799"/>
    </location>
</feature>